<dbReference type="Gene3D" id="3.30.1490.20">
    <property type="entry name" value="ATP-grasp fold, A domain"/>
    <property type="match status" value="1"/>
</dbReference>
<dbReference type="AlphaFoldDB" id="A0A831LL69"/>
<dbReference type="InterPro" id="IPR040570">
    <property type="entry name" value="LAL_C2"/>
</dbReference>
<dbReference type="Gene3D" id="3.40.50.20">
    <property type="match status" value="1"/>
</dbReference>
<evidence type="ECO:0000256" key="1">
    <source>
        <dbReference type="ARBA" id="ARBA00022598"/>
    </source>
</evidence>
<keyword evidence="2 4" id="KW-0547">Nucleotide-binding</keyword>
<evidence type="ECO:0000256" key="2">
    <source>
        <dbReference type="ARBA" id="ARBA00022741"/>
    </source>
</evidence>
<evidence type="ECO:0000259" key="5">
    <source>
        <dbReference type="PROSITE" id="PS50975"/>
    </source>
</evidence>
<proteinExistence type="predicted"/>
<dbReference type="Gene3D" id="3.30.470.20">
    <property type="entry name" value="ATP-grasp fold, B domain"/>
    <property type="match status" value="1"/>
</dbReference>
<dbReference type="Proteomes" id="UP000886047">
    <property type="component" value="Unassembled WGS sequence"/>
</dbReference>
<dbReference type="PANTHER" id="PTHR43585:SF2">
    <property type="entry name" value="ATP-GRASP ENZYME FSQD"/>
    <property type="match status" value="1"/>
</dbReference>
<evidence type="ECO:0000256" key="4">
    <source>
        <dbReference type="PROSITE-ProRule" id="PRU00409"/>
    </source>
</evidence>
<dbReference type="PROSITE" id="PS50975">
    <property type="entry name" value="ATP_GRASP"/>
    <property type="match status" value="1"/>
</dbReference>
<name>A0A831LL69_9BACT</name>
<keyword evidence="3 4" id="KW-0067">ATP-binding</keyword>
<gene>
    <name evidence="6" type="ORF">ENN90_03860</name>
</gene>
<dbReference type="EMBL" id="DSDK01000217">
    <property type="protein sequence ID" value="HDR50744.1"/>
    <property type="molecule type" value="Genomic_DNA"/>
</dbReference>
<dbReference type="SMART" id="SM01209">
    <property type="entry name" value="GARS_A"/>
    <property type="match status" value="1"/>
</dbReference>
<dbReference type="Pfam" id="PF18603">
    <property type="entry name" value="LAL_C2"/>
    <property type="match status" value="1"/>
</dbReference>
<dbReference type="Pfam" id="PF13535">
    <property type="entry name" value="ATP-grasp_4"/>
    <property type="match status" value="1"/>
</dbReference>
<sequence length="374" mass="42159">MALDPNPDAPGKALADHFYVVAGNDYDTTKQIALKHRVDGLATTQMEKPLRLMAKLAQELGLPFHSPEVVERSLDKWLMKQAFLQYGIPCARGKLFKKNEEIKEYDLNDFRYPLVLKPKDATSSQGVFRVEKFSEIKQCADETRKFSRNGELIIEEFLEGKEYSVETITFKGKTTIVQYTEKFITPFPYTVEMGHLQPADLSDEEKRQIDKVVTAAINVISIDNSAAHTEVKITPEGPKILEIGSRGGGDFISSYLTLASTGISMDEAIIKVALGKEPDLRPKTSKYSCIKYFSLPVGKRVDKVADYSEIFKEEHVVFAHIALKEGDMIEEITESKKRPGFVITKSKDRDTVLKIAKDLCKYLSSRIKLKDKSC</sequence>
<reference evidence="6" key="1">
    <citation type="journal article" date="2020" name="mSystems">
        <title>Genome- and Community-Level Interaction Insights into Carbon Utilization and Element Cycling Functions of Hydrothermarchaeota in Hydrothermal Sediment.</title>
        <authorList>
            <person name="Zhou Z."/>
            <person name="Liu Y."/>
            <person name="Xu W."/>
            <person name="Pan J."/>
            <person name="Luo Z.H."/>
            <person name="Li M."/>
        </authorList>
    </citation>
    <scope>NUCLEOTIDE SEQUENCE [LARGE SCALE GENOMIC DNA]</scope>
    <source>
        <strain evidence="6">SpSt-1217</strain>
    </source>
</reference>
<dbReference type="SUPFAM" id="SSF56059">
    <property type="entry name" value="Glutathione synthetase ATP-binding domain-like"/>
    <property type="match status" value="1"/>
</dbReference>
<accession>A0A831LL69</accession>
<dbReference type="InterPro" id="IPR052032">
    <property type="entry name" value="ATP-dep_AA_Ligase"/>
</dbReference>
<dbReference type="PANTHER" id="PTHR43585">
    <property type="entry name" value="FUMIPYRROLE BIOSYNTHESIS PROTEIN C"/>
    <property type="match status" value="1"/>
</dbReference>
<feature type="domain" description="ATP-grasp" evidence="5">
    <location>
        <begin position="80"/>
        <end position="274"/>
    </location>
</feature>
<dbReference type="InterPro" id="IPR013815">
    <property type="entry name" value="ATP_grasp_subdomain_1"/>
</dbReference>
<dbReference type="InterPro" id="IPR011761">
    <property type="entry name" value="ATP-grasp"/>
</dbReference>
<dbReference type="GO" id="GO:0005524">
    <property type="term" value="F:ATP binding"/>
    <property type="evidence" value="ECO:0007669"/>
    <property type="project" value="UniProtKB-UniRule"/>
</dbReference>
<protein>
    <submittedName>
        <fullName evidence="6">ATP-grasp domain-containing protein</fullName>
    </submittedName>
</protein>
<keyword evidence="1" id="KW-0436">Ligase</keyword>
<evidence type="ECO:0000313" key="6">
    <source>
        <dbReference type="EMBL" id="HDR50744.1"/>
    </source>
</evidence>
<dbReference type="GO" id="GO:0046872">
    <property type="term" value="F:metal ion binding"/>
    <property type="evidence" value="ECO:0007669"/>
    <property type="project" value="InterPro"/>
</dbReference>
<dbReference type="GO" id="GO:0016874">
    <property type="term" value="F:ligase activity"/>
    <property type="evidence" value="ECO:0007669"/>
    <property type="project" value="UniProtKB-KW"/>
</dbReference>
<organism evidence="6">
    <name type="scientific">Mariniphaga anaerophila</name>
    <dbReference type="NCBI Taxonomy" id="1484053"/>
    <lineage>
        <taxon>Bacteria</taxon>
        <taxon>Pseudomonadati</taxon>
        <taxon>Bacteroidota</taxon>
        <taxon>Bacteroidia</taxon>
        <taxon>Marinilabiliales</taxon>
        <taxon>Prolixibacteraceae</taxon>
        <taxon>Mariniphaga</taxon>
    </lineage>
</organism>
<evidence type="ECO:0000256" key="3">
    <source>
        <dbReference type="ARBA" id="ARBA00022840"/>
    </source>
</evidence>
<comment type="caution">
    <text evidence="6">The sequence shown here is derived from an EMBL/GenBank/DDBJ whole genome shotgun (WGS) entry which is preliminary data.</text>
</comment>